<feature type="region of interest" description="Disordered" evidence="1">
    <location>
        <begin position="59"/>
        <end position="87"/>
    </location>
</feature>
<protein>
    <submittedName>
        <fullName evidence="2">Uncharacterized protein</fullName>
    </submittedName>
</protein>
<sequence>MKVEVGVWSPFNNPGRDRTELKTYVIGRLFPGSVSYEVKRRPVGWRYFCAKQSRFRSTPDRGLGRLRKTPMSPDLNSRKSNNFFCSI</sequence>
<feature type="compositionally biased region" description="Polar residues" evidence="1">
    <location>
        <begin position="74"/>
        <end position="87"/>
    </location>
</feature>
<accession>A0A4C1Y6Y5</accession>
<proteinExistence type="predicted"/>
<keyword evidence="3" id="KW-1185">Reference proteome</keyword>
<name>A0A4C1Y6Y5_EUMVA</name>
<reference evidence="2 3" key="1">
    <citation type="journal article" date="2019" name="Commun. Biol.">
        <title>The bagworm genome reveals a unique fibroin gene that provides high tensile strength.</title>
        <authorList>
            <person name="Kono N."/>
            <person name="Nakamura H."/>
            <person name="Ohtoshi R."/>
            <person name="Tomita M."/>
            <person name="Numata K."/>
            <person name="Arakawa K."/>
        </authorList>
    </citation>
    <scope>NUCLEOTIDE SEQUENCE [LARGE SCALE GENOMIC DNA]</scope>
</reference>
<evidence type="ECO:0000256" key="1">
    <source>
        <dbReference type="SAM" id="MobiDB-lite"/>
    </source>
</evidence>
<dbReference type="Proteomes" id="UP000299102">
    <property type="component" value="Unassembled WGS sequence"/>
</dbReference>
<comment type="caution">
    <text evidence="2">The sequence shown here is derived from an EMBL/GenBank/DDBJ whole genome shotgun (WGS) entry which is preliminary data.</text>
</comment>
<organism evidence="2 3">
    <name type="scientific">Eumeta variegata</name>
    <name type="common">Bagworm moth</name>
    <name type="synonym">Eumeta japonica</name>
    <dbReference type="NCBI Taxonomy" id="151549"/>
    <lineage>
        <taxon>Eukaryota</taxon>
        <taxon>Metazoa</taxon>
        <taxon>Ecdysozoa</taxon>
        <taxon>Arthropoda</taxon>
        <taxon>Hexapoda</taxon>
        <taxon>Insecta</taxon>
        <taxon>Pterygota</taxon>
        <taxon>Neoptera</taxon>
        <taxon>Endopterygota</taxon>
        <taxon>Lepidoptera</taxon>
        <taxon>Glossata</taxon>
        <taxon>Ditrysia</taxon>
        <taxon>Tineoidea</taxon>
        <taxon>Psychidae</taxon>
        <taxon>Oiketicinae</taxon>
        <taxon>Eumeta</taxon>
    </lineage>
</organism>
<gene>
    <name evidence="2" type="ORF">EVAR_52348_1</name>
</gene>
<dbReference type="EMBL" id="BGZK01001069">
    <property type="protein sequence ID" value="GBP70329.1"/>
    <property type="molecule type" value="Genomic_DNA"/>
</dbReference>
<dbReference type="AlphaFoldDB" id="A0A4C1Y6Y5"/>
<evidence type="ECO:0000313" key="2">
    <source>
        <dbReference type="EMBL" id="GBP70329.1"/>
    </source>
</evidence>
<evidence type="ECO:0000313" key="3">
    <source>
        <dbReference type="Proteomes" id="UP000299102"/>
    </source>
</evidence>